<gene>
    <name evidence="1" type="ORF">LCGC14_0950190</name>
</gene>
<accession>A0A0F9NHG9</accession>
<sequence>MATLTATCDDCGVKLKGGEIYTDYDCTDRCLKCNLEQNLFEVKRNLAIKKYRLNDRYTWECESKIARIKKELKKLNA</sequence>
<organism evidence="1">
    <name type="scientific">marine sediment metagenome</name>
    <dbReference type="NCBI Taxonomy" id="412755"/>
    <lineage>
        <taxon>unclassified sequences</taxon>
        <taxon>metagenomes</taxon>
        <taxon>ecological metagenomes</taxon>
    </lineage>
</organism>
<dbReference type="AlphaFoldDB" id="A0A0F9NHG9"/>
<dbReference type="EMBL" id="LAZR01003377">
    <property type="protein sequence ID" value="KKN18970.1"/>
    <property type="molecule type" value="Genomic_DNA"/>
</dbReference>
<reference evidence="1" key="1">
    <citation type="journal article" date="2015" name="Nature">
        <title>Complex archaea that bridge the gap between prokaryotes and eukaryotes.</title>
        <authorList>
            <person name="Spang A."/>
            <person name="Saw J.H."/>
            <person name="Jorgensen S.L."/>
            <person name="Zaremba-Niedzwiedzka K."/>
            <person name="Martijn J."/>
            <person name="Lind A.E."/>
            <person name="van Eijk R."/>
            <person name="Schleper C."/>
            <person name="Guy L."/>
            <person name="Ettema T.J."/>
        </authorList>
    </citation>
    <scope>NUCLEOTIDE SEQUENCE</scope>
</reference>
<protein>
    <submittedName>
        <fullName evidence="1">Uncharacterized protein</fullName>
    </submittedName>
</protein>
<comment type="caution">
    <text evidence="1">The sequence shown here is derived from an EMBL/GenBank/DDBJ whole genome shotgun (WGS) entry which is preliminary data.</text>
</comment>
<evidence type="ECO:0000313" key="1">
    <source>
        <dbReference type="EMBL" id="KKN18970.1"/>
    </source>
</evidence>
<proteinExistence type="predicted"/>
<name>A0A0F9NHG9_9ZZZZ</name>